<comment type="caution">
    <text evidence="1">The sequence shown here is derived from an EMBL/GenBank/DDBJ whole genome shotgun (WGS) entry which is preliminary data.</text>
</comment>
<name>F3GPX8_PSESJ</name>
<evidence type="ECO:0000313" key="2">
    <source>
        <dbReference type="Proteomes" id="UP000004986"/>
    </source>
</evidence>
<keyword evidence="2" id="KW-1185">Reference proteome</keyword>
<dbReference type="HOGENOM" id="CLU_2966578_0_0_6"/>
<sequence>LDDLESKIGDDMIIMSFGELAGRFKSAGPLSRDKVLALARALESKQIGMEPDVLAGSRT</sequence>
<feature type="non-terminal residue" evidence="1">
    <location>
        <position position="59"/>
    </location>
</feature>
<gene>
    <name evidence="1" type="ORF">PSYPI_44976</name>
</gene>
<accession>F3GPX8</accession>
<dbReference type="Proteomes" id="UP000004986">
    <property type="component" value="Unassembled WGS sequence"/>
</dbReference>
<reference evidence="1 2" key="1">
    <citation type="journal article" date="2011" name="PLoS Pathog.">
        <title>Dynamic evolution of pathogenicity revealed by sequencing and comparative genomics of 19 Pseudomonas syringae isolates.</title>
        <authorList>
            <person name="Baltrus D.A."/>
            <person name="Nishimura M.T."/>
            <person name="Romanchuk A."/>
            <person name="Chang J.H."/>
            <person name="Mukhtar M.S."/>
            <person name="Cherkis K."/>
            <person name="Roach J."/>
            <person name="Grant S.R."/>
            <person name="Jones C.D."/>
            <person name="Dangl J.L."/>
        </authorList>
    </citation>
    <scope>NUCLEOTIDE SEQUENCE [LARGE SCALE GENOMIC DNA]</scope>
    <source>
        <strain evidence="1 2">1704B</strain>
    </source>
</reference>
<evidence type="ECO:0000313" key="1">
    <source>
        <dbReference type="EMBL" id="EGH49131.1"/>
    </source>
</evidence>
<organism evidence="1 2">
    <name type="scientific">Pseudomonas syringae pv. pisi str. 1704B</name>
    <dbReference type="NCBI Taxonomy" id="629263"/>
    <lineage>
        <taxon>Bacteria</taxon>
        <taxon>Pseudomonadati</taxon>
        <taxon>Pseudomonadota</taxon>
        <taxon>Gammaproteobacteria</taxon>
        <taxon>Pseudomonadales</taxon>
        <taxon>Pseudomonadaceae</taxon>
        <taxon>Pseudomonas</taxon>
        <taxon>Pseudomonas syringae</taxon>
    </lineage>
</organism>
<protein>
    <submittedName>
        <fullName evidence="1">Uncharacterized protein</fullName>
    </submittedName>
</protein>
<feature type="non-terminal residue" evidence="1">
    <location>
        <position position="1"/>
    </location>
</feature>
<dbReference type="AlphaFoldDB" id="F3GPX8"/>
<dbReference type="EMBL" id="AEAI01003874">
    <property type="protein sequence ID" value="EGH49131.1"/>
    <property type="molecule type" value="Genomic_DNA"/>
</dbReference>
<proteinExistence type="predicted"/>